<gene>
    <name evidence="1" type="ORF">GAK29_02445</name>
</gene>
<evidence type="ECO:0000313" key="1">
    <source>
        <dbReference type="EMBL" id="KAF1024597.1"/>
    </source>
</evidence>
<dbReference type="SUPFAM" id="SSF160631">
    <property type="entry name" value="SMI1/KNR4-like"/>
    <property type="match status" value="1"/>
</dbReference>
<dbReference type="EMBL" id="WNDP01000057">
    <property type="protein sequence ID" value="KAF1024597.1"/>
    <property type="molecule type" value="Genomic_DNA"/>
</dbReference>
<dbReference type="Proteomes" id="UP000490535">
    <property type="component" value="Unassembled WGS sequence"/>
</dbReference>
<comment type="caution">
    <text evidence="1">The sequence shown here is derived from an EMBL/GenBank/DDBJ whole genome shotgun (WGS) entry which is preliminary data.</text>
</comment>
<reference evidence="2" key="1">
    <citation type="journal article" date="2020" name="MBio">
        <title>Horizontal gene transfer to a defensive symbiont with a reduced genome amongst a multipartite beetle microbiome.</title>
        <authorList>
            <person name="Waterworth S.C."/>
            <person name="Florez L.V."/>
            <person name="Rees E.R."/>
            <person name="Hertweck C."/>
            <person name="Kaltenpoth M."/>
            <person name="Kwan J.C."/>
        </authorList>
    </citation>
    <scope>NUCLEOTIDE SEQUENCE [LARGE SCALE GENOMIC DNA]</scope>
</reference>
<evidence type="ECO:0000313" key="2">
    <source>
        <dbReference type="Proteomes" id="UP000490535"/>
    </source>
</evidence>
<sequence>MISKEKLVEVLMSNYPEVVGVCSERVDHLIKENNIPLRSEHRSFFVLYGNTTSLITSMFADCTFDRFEQYYLAQPPFEEIHDEEKVPSGTIYFGHDFNDEFLCIENNTGEIYVYGFQEKEAPAYYENIDSFLIYCFFWLNDKDHFFEIVKKDIVVENIEQFKLDNEAFKIKKLKCKGINYYYYCGVLIEFNAETGSYNLYKGGILNCLTDIVFGNG</sequence>
<dbReference type="InterPro" id="IPR037883">
    <property type="entry name" value="Knr4/Smi1-like_sf"/>
</dbReference>
<name>A0A833PEX0_ACIBZ</name>
<evidence type="ECO:0008006" key="3">
    <source>
        <dbReference type="Google" id="ProtNLM"/>
    </source>
</evidence>
<protein>
    <recommendedName>
        <fullName evidence="3">SMI1/KNR4 family protein</fullName>
    </recommendedName>
</protein>
<organism evidence="1 2">
    <name type="scientific">Acinetobacter bereziniae</name>
    <name type="common">Acinetobacter genomosp. 10</name>
    <dbReference type="NCBI Taxonomy" id="106648"/>
    <lineage>
        <taxon>Bacteria</taxon>
        <taxon>Pseudomonadati</taxon>
        <taxon>Pseudomonadota</taxon>
        <taxon>Gammaproteobacteria</taxon>
        <taxon>Moraxellales</taxon>
        <taxon>Moraxellaceae</taxon>
        <taxon>Acinetobacter</taxon>
    </lineage>
</organism>
<dbReference type="AlphaFoldDB" id="A0A833PEX0"/>
<proteinExistence type="predicted"/>
<accession>A0A833PEX0</accession>